<comment type="caution">
    <text evidence="3">The sequence shown here is derived from an EMBL/GenBank/DDBJ whole genome shotgun (WGS) entry which is preliminary data.</text>
</comment>
<dbReference type="AlphaFoldDB" id="A0A133VHL6"/>
<accession>A0A133VHL6</accession>
<reference evidence="3 4" key="1">
    <citation type="journal article" date="2016" name="Sci. Rep.">
        <title>Metabolic traits of an uncultured archaeal lineage -MSBL1- from brine pools of the Red Sea.</title>
        <authorList>
            <person name="Mwirichia R."/>
            <person name="Alam I."/>
            <person name="Rashid M."/>
            <person name="Vinu M."/>
            <person name="Ba-Alawi W."/>
            <person name="Anthony Kamau A."/>
            <person name="Kamanda Ngugi D."/>
            <person name="Goker M."/>
            <person name="Klenk H.P."/>
            <person name="Bajic V."/>
            <person name="Stingl U."/>
        </authorList>
    </citation>
    <scope>NUCLEOTIDE SEQUENCE [LARGE SCALE GENOMIC DNA]</scope>
    <source>
        <strain evidence="3">SCGC-AAA382A20</strain>
    </source>
</reference>
<name>A0A133VHL6_9EURY</name>
<dbReference type="InterPro" id="IPR012902">
    <property type="entry name" value="N_methyl_site"/>
</dbReference>
<keyword evidence="2" id="KW-1133">Transmembrane helix</keyword>
<keyword evidence="1" id="KW-0488">Methylation</keyword>
<proteinExistence type="predicted"/>
<dbReference type="InterPro" id="IPR000983">
    <property type="entry name" value="Bac_GSPG_pilin"/>
</dbReference>
<keyword evidence="2" id="KW-0472">Membrane</keyword>
<keyword evidence="2" id="KW-0812">Transmembrane</keyword>
<dbReference type="SUPFAM" id="SSF54523">
    <property type="entry name" value="Pili subunits"/>
    <property type="match status" value="1"/>
</dbReference>
<evidence type="ECO:0000313" key="4">
    <source>
        <dbReference type="Proteomes" id="UP000070263"/>
    </source>
</evidence>
<dbReference type="EMBL" id="LHYE01000067">
    <property type="protein sequence ID" value="KXB05932.1"/>
    <property type="molecule type" value="Genomic_DNA"/>
</dbReference>
<organism evidence="3 4">
    <name type="scientific">candidate division MSBL1 archaeon SCGC-AAA382A20</name>
    <dbReference type="NCBI Taxonomy" id="1698280"/>
    <lineage>
        <taxon>Archaea</taxon>
        <taxon>Methanobacteriati</taxon>
        <taxon>Methanobacteriota</taxon>
        <taxon>candidate division MSBL1</taxon>
    </lineage>
</organism>
<sequence>MNLKGDKRMKGQKKTIVGNWFGESLEDYIEGYITDKGNFLTNRKGMDMERKGKSVGFTLIEMLTVIGIIAILAAILMPALSSARRSARATAASGDIQNIKMAMEMYAQDFYEYPSDKLSDLKGWEDISGTPTSVNYSVSDRKDSAGAALVFALSQNLEDSGTDPYMEFKSERLKGITTISSDTTYVFQNPFKNVYYRFRNNEDSGAPDDSTTYGGWDSGTKNYVDEWDVCYVNRSGVDIWTADHNGRDFVDRGTSGTGAITSVTMPPTWKSLRSDNVKNIKETYHSITNW</sequence>
<evidence type="ECO:0000256" key="1">
    <source>
        <dbReference type="ARBA" id="ARBA00022481"/>
    </source>
</evidence>
<feature type="transmembrane region" description="Helical" evidence="2">
    <location>
        <begin position="55"/>
        <end position="80"/>
    </location>
</feature>
<dbReference type="InterPro" id="IPR045584">
    <property type="entry name" value="Pilin-like"/>
</dbReference>
<dbReference type="PRINTS" id="PR00813">
    <property type="entry name" value="BCTERIALGSPG"/>
</dbReference>
<evidence type="ECO:0000313" key="3">
    <source>
        <dbReference type="EMBL" id="KXB05932.1"/>
    </source>
</evidence>
<dbReference type="Gene3D" id="3.30.700.10">
    <property type="entry name" value="Glycoprotein, Type 4 Pilin"/>
    <property type="match status" value="1"/>
</dbReference>
<dbReference type="Proteomes" id="UP000070263">
    <property type="component" value="Unassembled WGS sequence"/>
</dbReference>
<gene>
    <name evidence="3" type="ORF">AKJ51_04475</name>
</gene>
<dbReference type="NCBIfam" id="TIGR02532">
    <property type="entry name" value="IV_pilin_GFxxxE"/>
    <property type="match status" value="1"/>
</dbReference>
<evidence type="ECO:0008006" key="5">
    <source>
        <dbReference type="Google" id="ProtNLM"/>
    </source>
</evidence>
<protein>
    <recommendedName>
        <fullName evidence="5">Type II secretion system protein GspG C-terminal domain-containing protein</fullName>
    </recommendedName>
</protein>
<keyword evidence="4" id="KW-1185">Reference proteome</keyword>
<evidence type="ECO:0000256" key="2">
    <source>
        <dbReference type="SAM" id="Phobius"/>
    </source>
</evidence>
<dbReference type="PANTHER" id="PTHR30093">
    <property type="entry name" value="GENERAL SECRETION PATHWAY PROTEIN G"/>
    <property type="match status" value="1"/>
</dbReference>